<dbReference type="RefSeq" id="XP_070633404.1">
    <property type="nucleotide sequence ID" value="XM_070777303.1"/>
</dbReference>
<dbReference type="Proteomes" id="UP001652663">
    <property type="component" value="Chromosome 22"/>
</dbReference>
<protein>
    <submittedName>
        <fullName evidence="3">CKLF-like MARVEL transmembrane domain-containing protein 7 isoform X2</fullName>
    </submittedName>
</protein>
<evidence type="ECO:0000313" key="3">
    <source>
        <dbReference type="RefSeq" id="XP_070633404.1"/>
    </source>
</evidence>
<feature type="region of interest" description="Disordered" evidence="1">
    <location>
        <begin position="108"/>
        <end position="193"/>
    </location>
</feature>
<keyword evidence="2" id="KW-1185">Reference proteome</keyword>
<dbReference type="GeneID" id="109575821"/>
<feature type="compositionally biased region" description="Pro residues" evidence="1">
    <location>
        <begin position="155"/>
        <end position="165"/>
    </location>
</feature>
<feature type="region of interest" description="Disordered" evidence="1">
    <location>
        <begin position="52"/>
        <end position="74"/>
    </location>
</feature>
<proteinExistence type="predicted"/>
<evidence type="ECO:0000313" key="2">
    <source>
        <dbReference type="Proteomes" id="UP001652663"/>
    </source>
</evidence>
<accession>A0ABM4RCY0</accession>
<feature type="compositionally biased region" description="Polar residues" evidence="1">
    <location>
        <begin position="136"/>
        <end position="150"/>
    </location>
</feature>
<sequence>MKWTKIEHGGSYVYLSPRDAQMCLCLRLPGHLPLPGECVAVLQDLVRDPVHRRRLTPPGTPSPVGGPAGRVTPRMEGHELATPEETGVSASHRIPRLVGAGRTLLPASKRVQPLSPALHTSSENISPCLGKKSNRQENLISSSSFRTASGTDARPPTPPPQPHPPTFKVMGGGDSEYSCEACPSLQPSGGALP</sequence>
<reference evidence="3" key="1">
    <citation type="submission" date="2025-08" db="UniProtKB">
        <authorList>
            <consortium name="RefSeq"/>
        </authorList>
    </citation>
    <scope>IDENTIFICATION</scope>
    <source>
        <tissue evidence="3">Blood</tissue>
    </source>
</reference>
<name>A0ABM4RCY0_BOSIN</name>
<organism evidence="2 3">
    <name type="scientific">Bos indicus</name>
    <name type="common">Zebu</name>
    <dbReference type="NCBI Taxonomy" id="9915"/>
    <lineage>
        <taxon>Eukaryota</taxon>
        <taxon>Metazoa</taxon>
        <taxon>Chordata</taxon>
        <taxon>Craniata</taxon>
        <taxon>Vertebrata</taxon>
        <taxon>Euteleostomi</taxon>
        <taxon>Mammalia</taxon>
        <taxon>Eutheria</taxon>
        <taxon>Laurasiatheria</taxon>
        <taxon>Artiodactyla</taxon>
        <taxon>Ruminantia</taxon>
        <taxon>Pecora</taxon>
        <taxon>Bovidae</taxon>
        <taxon>Bovinae</taxon>
        <taxon>Bos</taxon>
    </lineage>
</organism>
<evidence type="ECO:0000256" key="1">
    <source>
        <dbReference type="SAM" id="MobiDB-lite"/>
    </source>
</evidence>
<gene>
    <name evidence="3" type="primary">CMTM7</name>
</gene>